<evidence type="ECO:0000313" key="6">
    <source>
        <dbReference type="EMBL" id="NYJ06336.1"/>
    </source>
</evidence>
<dbReference type="AlphaFoldDB" id="A0A853CGI0"/>
<dbReference type="HAMAP" id="MF_00724">
    <property type="entry name" value="FliE"/>
    <property type="match status" value="1"/>
</dbReference>
<dbReference type="GO" id="GO:0005198">
    <property type="term" value="F:structural molecule activity"/>
    <property type="evidence" value="ECO:0007669"/>
    <property type="project" value="UniProtKB-UniRule"/>
</dbReference>
<comment type="similarity">
    <text evidence="2 4">Belongs to the FliE family.</text>
</comment>
<dbReference type="PRINTS" id="PR01006">
    <property type="entry name" value="FLGHOOKFLIE"/>
</dbReference>
<evidence type="ECO:0000256" key="4">
    <source>
        <dbReference type="HAMAP-Rule" id="MF_00724"/>
    </source>
</evidence>
<evidence type="ECO:0000256" key="2">
    <source>
        <dbReference type="ARBA" id="ARBA00009272"/>
    </source>
</evidence>
<gene>
    <name evidence="4" type="primary">fliE</name>
    <name evidence="6" type="ORF">GGQ55_002614</name>
</gene>
<sequence>MTSPIPGVSLAGFTGVSAIGGATSTPAASSTSGSDFAGILASSLDQLQSTQSKADNLATQAATGDLQDVHDYMIASNEASLATEMVVAIKNQAVSAFNEIMRMQV</sequence>
<comment type="caution">
    <text evidence="6">The sequence shown here is derived from an EMBL/GenBank/DDBJ whole genome shotgun (WGS) entry which is preliminary data.</text>
</comment>
<proteinExistence type="inferred from homology"/>
<dbReference type="PANTHER" id="PTHR34653">
    <property type="match status" value="1"/>
</dbReference>
<evidence type="ECO:0000256" key="3">
    <source>
        <dbReference type="ARBA" id="ARBA00023143"/>
    </source>
</evidence>
<keyword evidence="6" id="KW-0282">Flagellum</keyword>
<evidence type="ECO:0000256" key="5">
    <source>
        <dbReference type="NCBIfam" id="TIGR00205"/>
    </source>
</evidence>
<evidence type="ECO:0000313" key="7">
    <source>
        <dbReference type="Proteomes" id="UP000541969"/>
    </source>
</evidence>
<dbReference type="NCBIfam" id="TIGR00205">
    <property type="entry name" value="fliE"/>
    <property type="match status" value="1"/>
</dbReference>
<keyword evidence="6" id="KW-0966">Cell projection</keyword>
<dbReference type="EMBL" id="JACBZT010000001">
    <property type="protein sequence ID" value="NYJ06336.1"/>
    <property type="molecule type" value="Genomic_DNA"/>
</dbReference>
<evidence type="ECO:0000256" key="1">
    <source>
        <dbReference type="ARBA" id="ARBA00004117"/>
    </source>
</evidence>
<protein>
    <recommendedName>
        <fullName evidence="4 5">Flagellar hook-basal body complex protein FliE</fullName>
    </recommendedName>
</protein>
<keyword evidence="7" id="KW-1185">Reference proteome</keyword>
<organism evidence="6 7">
    <name type="scientific">Petropleomorpha daqingensis</name>
    <dbReference type="NCBI Taxonomy" id="2026353"/>
    <lineage>
        <taxon>Bacteria</taxon>
        <taxon>Bacillati</taxon>
        <taxon>Actinomycetota</taxon>
        <taxon>Actinomycetes</taxon>
        <taxon>Geodermatophilales</taxon>
        <taxon>Geodermatophilaceae</taxon>
        <taxon>Petropleomorpha</taxon>
    </lineage>
</organism>
<dbReference type="InterPro" id="IPR001624">
    <property type="entry name" value="FliE"/>
</dbReference>
<name>A0A853CGI0_9ACTN</name>
<comment type="subcellular location">
    <subcellularLocation>
        <location evidence="1 4">Bacterial flagellum basal body</location>
    </subcellularLocation>
</comment>
<dbReference type="GO" id="GO:0003774">
    <property type="term" value="F:cytoskeletal motor activity"/>
    <property type="evidence" value="ECO:0007669"/>
    <property type="project" value="InterPro"/>
</dbReference>
<dbReference type="PANTHER" id="PTHR34653:SF1">
    <property type="entry name" value="FLAGELLAR HOOK-BASAL BODY COMPLEX PROTEIN FLIE"/>
    <property type="match status" value="1"/>
</dbReference>
<reference evidence="6 7" key="1">
    <citation type="submission" date="2020-07" db="EMBL/GenBank/DDBJ databases">
        <title>Sequencing the genomes of 1000 actinobacteria strains.</title>
        <authorList>
            <person name="Klenk H.-P."/>
        </authorList>
    </citation>
    <scope>NUCLEOTIDE SEQUENCE [LARGE SCALE GENOMIC DNA]</scope>
    <source>
        <strain evidence="6 7">DSM 104001</strain>
    </source>
</reference>
<dbReference type="RefSeq" id="WP_179717382.1">
    <property type="nucleotide sequence ID" value="NZ_JACBZT010000001.1"/>
</dbReference>
<keyword evidence="3 4" id="KW-0975">Bacterial flagellum</keyword>
<dbReference type="GO" id="GO:0009425">
    <property type="term" value="C:bacterial-type flagellum basal body"/>
    <property type="evidence" value="ECO:0007669"/>
    <property type="project" value="UniProtKB-SubCell"/>
</dbReference>
<dbReference type="Proteomes" id="UP000541969">
    <property type="component" value="Unassembled WGS sequence"/>
</dbReference>
<keyword evidence="6" id="KW-0969">Cilium</keyword>
<accession>A0A853CGI0</accession>
<dbReference type="Pfam" id="PF02049">
    <property type="entry name" value="FliE"/>
    <property type="match status" value="1"/>
</dbReference>
<dbReference type="GO" id="GO:0071973">
    <property type="term" value="P:bacterial-type flagellum-dependent cell motility"/>
    <property type="evidence" value="ECO:0007669"/>
    <property type="project" value="InterPro"/>
</dbReference>